<name>A0A939E9V4_9HYPH</name>
<evidence type="ECO:0000313" key="3">
    <source>
        <dbReference type="EMBL" id="MBN9669003.1"/>
    </source>
</evidence>
<feature type="region of interest" description="Disordered" evidence="1">
    <location>
        <begin position="1"/>
        <end position="20"/>
    </location>
</feature>
<dbReference type="EMBL" id="JAEKJZ010000001">
    <property type="protein sequence ID" value="MBN9669003.1"/>
    <property type="molecule type" value="Genomic_DNA"/>
</dbReference>
<sequence>MQRKQFGKRGETSASSGWGHPQAAVASYPAAMPVSSGAAVSGSESSVFGSLAGAIFSAFDFTGRTGLLGYWVQGLAYLLFMAVMGVAFVVWCGTLGLENLQSPEEFEQAMDQPAFYAFALVYVIGSVYRWALEARRMHDRGVSAFWIFAWFIPIAGAFIFLWQWFKNCFVPGDVGRNQFDQI</sequence>
<dbReference type="Pfam" id="PF05656">
    <property type="entry name" value="DUF805"/>
    <property type="match status" value="1"/>
</dbReference>
<proteinExistence type="predicted"/>
<reference evidence="3" key="1">
    <citation type="submission" date="2020-12" db="EMBL/GenBank/DDBJ databases">
        <title>Oil enriched cultivation method for isolating marine PHA-producing bacteria.</title>
        <authorList>
            <person name="Zheng W."/>
            <person name="Yu S."/>
            <person name="Huang Y."/>
        </authorList>
    </citation>
    <scope>NUCLEOTIDE SEQUENCE</scope>
    <source>
        <strain evidence="3">SY-2-12</strain>
    </source>
</reference>
<gene>
    <name evidence="3" type="ORF">JF539_01560</name>
</gene>
<keyword evidence="2" id="KW-1133">Transmembrane helix</keyword>
<accession>A0A939E9V4</accession>
<dbReference type="InterPro" id="IPR008523">
    <property type="entry name" value="DUF805"/>
</dbReference>
<dbReference type="AlphaFoldDB" id="A0A939E9V4"/>
<feature type="transmembrane region" description="Helical" evidence="2">
    <location>
        <begin position="114"/>
        <end position="132"/>
    </location>
</feature>
<comment type="caution">
    <text evidence="3">The sequence shown here is derived from an EMBL/GenBank/DDBJ whole genome shotgun (WGS) entry which is preliminary data.</text>
</comment>
<keyword evidence="2" id="KW-0472">Membrane</keyword>
<dbReference type="GO" id="GO:0016020">
    <property type="term" value="C:membrane"/>
    <property type="evidence" value="ECO:0007669"/>
    <property type="project" value="InterPro"/>
</dbReference>
<evidence type="ECO:0000313" key="4">
    <source>
        <dbReference type="Proteomes" id="UP000664096"/>
    </source>
</evidence>
<dbReference type="RefSeq" id="WP_207138497.1">
    <property type="nucleotide sequence ID" value="NZ_JAEKJZ010000001.1"/>
</dbReference>
<feature type="transmembrane region" description="Helical" evidence="2">
    <location>
        <begin position="144"/>
        <end position="165"/>
    </location>
</feature>
<dbReference type="Proteomes" id="UP000664096">
    <property type="component" value="Unassembled WGS sequence"/>
</dbReference>
<protein>
    <submittedName>
        <fullName evidence="3">DUF805 domain-containing protein</fullName>
    </submittedName>
</protein>
<keyword evidence="2" id="KW-0812">Transmembrane</keyword>
<evidence type="ECO:0000256" key="1">
    <source>
        <dbReference type="SAM" id="MobiDB-lite"/>
    </source>
</evidence>
<evidence type="ECO:0000256" key="2">
    <source>
        <dbReference type="SAM" id="Phobius"/>
    </source>
</evidence>
<organism evidence="3 4">
    <name type="scientific">Roseibium aggregatum</name>
    <dbReference type="NCBI Taxonomy" id="187304"/>
    <lineage>
        <taxon>Bacteria</taxon>
        <taxon>Pseudomonadati</taxon>
        <taxon>Pseudomonadota</taxon>
        <taxon>Alphaproteobacteria</taxon>
        <taxon>Hyphomicrobiales</taxon>
        <taxon>Stappiaceae</taxon>
        <taxon>Roseibium</taxon>
    </lineage>
</organism>
<feature type="transmembrane region" description="Helical" evidence="2">
    <location>
        <begin position="74"/>
        <end position="94"/>
    </location>
</feature>